<dbReference type="KEGG" id="hir:HETIRDRAFT_442007"/>
<dbReference type="GeneID" id="20675404"/>
<sequence>MHRPVDYRSYYPSFDHRDPQNYSLPAFHPFSSADPYPTPGPTPTNAYYSTPFVQHPFSYPKQSHQSQDAVPIPVVPGMLANVLPVPAQRSAETQVVVPPSIERVKGSTGASTSSDAERDIQTVPLSSASAPTQRKAVETTKLSESSQPSAGPRLWKREIRQGMELLRTALEGCLPSEQINAASPNYRVAALGARLIKQQREELRQTKEELHQVKEELRILDDSLDHAWTQVKHFREHAKNLENHLESQGRHLDTRVRDTLIRNNHLREELEILESRLRKYQRRQAKGSDEAEVAEVDMSDDQSPHEG</sequence>
<organism evidence="3 4">
    <name type="scientific">Heterobasidion irregulare (strain TC 32-1)</name>
    <dbReference type="NCBI Taxonomy" id="747525"/>
    <lineage>
        <taxon>Eukaryota</taxon>
        <taxon>Fungi</taxon>
        <taxon>Dikarya</taxon>
        <taxon>Basidiomycota</taxon>
        <taxon>Agaricomycotina</taxon>
        <taxon>Agaricomycetes</taxon>
        <taxon>Russulales</taxon>
        <taxon>Bondarzewiaceae</taxon>
        <taxon>Heterobasidion</taxon>
        <taxon>Heterobasidion annosum species complex</taxon>
    </lineage>
</organism>
<accession>W4JSD5</accession>
<name>W4JSD5_HETIT</name>
<feature type="region of interest" description="Disordered" evidence="2">
    <location>
        <begin position="283"/>
        <end position="307"/>
    </location>
</feature>
<dbReference type="InParanoid" id="W4JSD5"/>
<feature type="region of interest" description="Disordered" evidence="2">
    <location>
        <begin position="101"/>
        <end position="152"/>
    </location>
</feature>
<feature type="compositionally biased region" description="Polar residues" evidence="2">
    <location>
        <begin position="140"/>
        <end position="149"/>
    </location>
</feature>
<dbReference type="RefSeq" id="XP_009551376.1">
    <property type="nucleotide sequence ID" value="XM_009553081.1"/>
</dbReference>
<proteinExistence type="predicted"/>
<keyword evidence="1" id="KW-0175">Coiled coil</keyword>
<evidence type="ECO:0000313" key="3">
    <source>
        <dbReference type="EMBL" id="ETW76477.1"/>
    </source>
</evidence>
<protein>
    <submittedName>
        <fullName evidence="3">Uncharacterized protein</fullName>
    </submittedName>
</protein>
<gene>
    <name evidence="3" type="ORF">HETIRDRAFT_442007</name>
</gene>
<dbReference type="Proteomes" id="UP000030671">
    <property type="component" value="Unassembled WGS sequence"/>
</dbReference>
<evidence type="ECO:0000313" key="4">
    <source>
        <dbReference type="Proteomes" id="UP000030671"/>
    </source>
</evidence>
<evidence type="ECO:0000256" key="1">
    <source>
        <dbReference type="SAM" id="Coils"/>
    </source>
</evidence>
<reference evidence="3 4" key="1">
    <citation type="journal article" date="2012" name="New Phytol.">
        <title>Insight into trade-off between wood decay and parasitism from the genome of a fungal forest pathogen.</title>
        <authorList>
            <person name="Olson A."/>
            <person name="Aerts A."/>
            <person name="Asiegbu F."/>
            <person name="Belbahri L."/>
            <person name="Bouzid O."/>
            <person name="Broberg A."/>
            <person name="Canback B."/>
            <person name="Coutinho P.M."/>
            <person name="Cullen D."/>
            <person name="Dalman K."/>
            <person name="Deflorio G."/>
            <person name="van Diepen L.T."/>
            <person name="Dunand C."/>
            <person name="Duplessis S."/>
            <person name="Durling M."/>
            <person name="Gonthier P."/>
            <person name="Grimwood J."/>
            <person name="Fossdal C.G."/>
            <person name="Hansson D."/>
            <person name="Henrissat B."/>
            <person name="Hietala A."/>
            <person name="Himmelstrand K."/>
            <person name="Hoffmeister D."/>
            <person name="Hogberg N."/>
            <person name="James T.Y."/>
            <person name="Karlsson M."/>
            <person name="Kohler A."/>
            <person name="Kues U."/>
            <person name="Lee Y.H."/>
            <person name="Lin Y.C."/>
            <person name="Lind M."/>
            <person name="Lindquist E."/>
            <person name="Lombard V."/>
            <person name="Lucas S."/>
            <person name="Lunden K."/>
            <person name="Morin E."/>
            <person name="Murat C."/>
            <person name="Park J."/>
            <person name="Raffaello T."/>
            <person name="Rouze P."/>
            <person name="Salamov A."/>
            <person name="Schmutz J."/>
            <person name="Solheim H."/>
            <person name="Stahlberg J."/>
            <person name="Velez H."/>
            <person name="de Vries R.P."/>
            <person name="Wiebenga A."/>
            <person name="Woodward S."/>
            <person name="Yakovlev I."/>
            <person name="Garbelotto M."/>
            <person name="Martin F."/>
            <person name="Grigoriev I.V."/>
            <person name="Stenlid J."/>
        </authorList>
    </citation>
    <scope>NUCLEOTIDE SEQUENCE [LARGE SCALE GENOMIC DNA]</scope>
    <source>
        <strain evidence="3 4">TC 32-1</strain>
    </source>
</reference>
<keyword evidence="4" id="KW-1185">Reference proteome</keyword>
<dbReference type="HOGENOM" id="CLU_906310_0_0_1"/>
<dbReference type="EMBL" id="KI925464">
    <property type="protein sequence ID" value="ETW76477.1"/>
    <property type="molecule type" value="Genomic_DNA"/>
</dbReference>
<feature type="compositionally biased region" description="Acidic residues" evidence="2">
    <location>
        <begin position="290"/>
        <end position="300"/>
    </location>
</feature>
<feature type="coiled-coil region" evidence="1">
    <location>
        <begin position="193"/>
        <end position="223"/>
    </location>
</feature>
<evidence type="ECO:0000256" key="2">
    <source>
        <dbReference type="SAM" id="MobiDB-lite"/>
    </source>
</evidence>
<feature type="compositionally biased region" description="Polar residues" evidence="2">
    <location>
        <begin position="123"/>
        <end position="132"/>
    </location>
</feature>
<dbReference type="AlphaFoldDB" id="W4JSD5"/>